<feature type="transmembrane region" description="Helical" evidence="7">
    <location>
        <begin position="412"/>
        <end position="436"/>
    </location>
</feature>
<feature type="domain" description="Major facilitator superfamily (MFS) profile" evidence="8">
    <location>
        <begin position="60"/>
        <end position="504"/>
    </location>
</feature>
<dbReference type="Gene3D" id="1.20.1250.20">
    <property type="entry name" value="MFS general substrate transporter like domains"/>
    <property type="match status" value="1"/>
</dbReference>
<dbReference type="OrthoDB" id="2544694at2759"/>
<feature type="transmembrane region" description="Helical" evidence="7">
    <location>
        <begin position="385"/>
        <end position="406"/>
    </location>
</feature>
<name>Q0CNM7_ASPTN</name>
<evidence type="ECO:0000256" key="4">
    <source>
        <dbReference type="ARBA" id="ARBA00022989"/>
    </source>
</evidence>
<evidence type="ECO:0000256" key="1">
    <source>
        <dbReference type="ARBA" id="ARBA00004141"/>
    </source>
</evidence>
<evidence type="ECO:0000313" key="9">
    <source>
        <dbReference type="EMBL" id="EAU35154.1"/>
    </source>
</evidence>
<dbReference type="EMBL" id="CH476599">
    <property type="protein sequence ID" value="EAU35154.1"/>
    <property type="molecule type" value="Genomic_DNA"/>
</dbReference>
<comment type="subcellular location">
    <subcellularLocation>
        <location evidence="1">Membrane</location>
        <topology evidence="1">Multi-pass membrane protein</topology>
    </subcellularLocation>
</comment>
<accession>Q0CNM7</accession>
<dbReference type="SUPFAM" id="SSF103473">
    <property type="entry name" value="MFS general substrate transporter"/>
    <property type="match status" value="1"/>
</dbReference>
<dbReference type="GO" id="GO:0016020">
    <property type="term" value="C:membrane"/>
    <property type="evidence" value="ECO:0007669"/>
    <property type="project" value="UniProtKB-SubCell"/>
</dbReference>
<evidence type="ECO:0000256" key="5">
    <source>
        <dbReference type="ARBA" id="ARBA00023136"/>
    </source>
</evidence>
<proteinExistence type="inferred from homology"/>
<dbReference type="InterPro" id="IPR036259">
    <property type="entry name" value="MFS_trans_sf"/>
</dbReference>
<dbReference type="PROSITE" id="PS50850">
    <property type="entry name" value="MFS"/>
    <property type="match status" value="1"/>
</dbReference>
<dbReference type="Proteomes" id="UP000007963">
    <property type="component" value="Unassembled WGS sequence"/>
</dbReference>
<dbReference type="GO" id="GO:0005351">
    <property type="term" value="F:carbohydrate:proton symporter activity"/>
    <property type="evidence" value="ECO:0007669"/>
    <property type="project" value="TreeGrafter"/>
</dbReference>
<evidence type="ECO:0000256" key="6">
    <source>
        <dbReference type="SAM" id="MobiDB-lite"/>
    </source>
</evidence>
<feature type="transmembrane region" description="Helical" evidence="7">
    <location>
        <begin position="353"/>
        <end position="373"/>
    </location>
</feature>
<comment type="similarity">
    <text evidence="2">Belongs to the major facilitator superfamily. Sugar transporter (TC 2.A.1.1) family.</text>
</comment>
<gene>
    <name evidence="9" type="ORF">ATEG_04707</name>
</gene>
<dbReference type="AlphaFoldDB" id="Q0CNM7"/>
<evidence type="ECO:0000259" key="8">
    <source>
        <dbReference type="PROSITE" id="PS50850"/>
    </source>
</evidence>
<feature type="transmembrane region" description="Helical" evidence="7">
    <location>
        <begin position="136"/>
        <end position="155"/>
    </location>
</feature>
<dbReference type="HOGENOM" id="CLU_001265_11_0_1"/>
<dbReference type="Pfam" id="PF00083">
    <property type="entry name" value="Sugar_tr"/>
    <property type="match status" value="1"/>
</dbReference>
<feature type="transmembrane region" description="Helical" evidence="7">
    <location>
        <begin position="448"/>
        <end position="471"/>
    </location>
</feature>
<feature type="transmembrane region" description="Helical" evidence="7">
    <location>
        <begin position="477"/>
        <end position="500"/>
    </location>
</feature>
<feature type="transmembrane region" description="Helical" evidence="7">
    <location>
        <begin position="229"/>
        <end position="246"/>
    </location>
</feature>
<keyword evidence="3 7" id="KW-0812">Transmembrane</keyword>
<reference evidence="10" key="1">
    <citation type="submission" date="2005-09" db="EMBL/GenBank/DDBJ databases">
        <title>Annotation of the Aspergillus terreus NIH2624 genome.</title>
        <authorList>
            <person name="Birren B.W."/>
            <person name="Lander E.S."/>
            <person name="Galagan J.E."/>
            <person name="Nusbaum C."/>
            <person name="Devon K."/>
            <person name="Henn M."/>
            <person name="Ma L.-J."/>
            <person name="Jaffe D.B."/>
            <person name="Butler J."/>
            <person name="Alvarez P."/>
            <person name="Gnerre S."/>
            <person name="Grabherr M."/>
            <person name="Kleber M."/>
            <person name="Mauceli E.W."/>
            <person name="Brockman W."/>
            <person name="Rounsley S."/>
            <person name="Young S.K."/>
            <person name="LaButti K."/>
            <person name="Pushparaj V."/>
            <person name="DeCaprio D."/>
            <person name="Crawford M."/>
            <person name="Koehrsen M."/>
            <person name="Engels R."/>
            <person name="Montgomery P."/>
            <person name="Pearson M."/>
            <person name="Howarth C."/>
            <person name="Larson L."/>
            <person name="Luoma S."/>
            <person name="White J."/>
            <person name="Alvarado L."/>
            <person name="Kodira C.D."/>
            <person name="Zeng Q."/>
            <person name="Oleary S."/>
            <person name="Yandava C."/>
            <person name="Denning D.W."/>
            <person name="Nierman W.C."/>
            <person name="Milne T."/>
            <person name="Madden K."/>
        </authorList>
    </citation>
    <scope>NUCLEOTIDE SEQUENCE [LARGE SCALE GENOMIC DNA]</scope>
    <source>
        <strain evidence="10">NIH 2624 / FGSC A1156</strain>
    </source>
</reference>
<feature type="compositionally biased region" description="Acidic residues" evidence="6">
    <location>
        <begin position="1"/>
        <end position="11"/>
    </location>
</feature>
<keyword evidence="5 7" id="KW-0472">Membrane</keyword>
<dbReference type="InterPro" id="IPR050360">
    <property type="entry name" value="MFS_Sugar_Transporters"/>
</dbReference>
<dbReference type="PANTHER" id="PTHR48022:SF2">
    <property type="entry name" value="PLASTIDIC GLUCOSE TRANSPORTER 4"/>
    <property type="match status" value="1"/>
</dbReference>
<evidence type="ECO:0000256" key="7">
    <source>
        <dbReference type="SAM" id="Phobius"/>
    </source>
</evidence>
<protein>
    <recommendedName>
        <fullName evidence="8">Major facilitator superfamily (MFS) profile domain-containing protein</fullName>
    </recommendedName>
</protein>
<feature type="transmembrane region" description="Helical" evidence="7">
    <location>
        <begin position="194"/>
        <end position="217"/>
    </location>
</feature>
<organism evidence="9 10">
    <name type="scientific">Aspergillus terreus (strain NIH 2624 / FGSC A1156)</name>
    <dbReference type="NCBI Taxonomy" id="341663"/>
    <lineage>
        <taxon>Eukaryota</taxon>
        <taxon>Fungi</taxon>
        <taxon>Dikarya</taxon>
        <taxon>Ascomycota</taxon>
        <taxon>Pezizomycotina</taxon>
        <taxon>Eurotiomycetes</taxon>
        <taxon>Eurotiomycetidae</taxon>
        <taxon>Eurotiales</taxon>
        <taxon>Aspergillaceae</taxon>
        <taxon>Aspergillus</taxon>
        <taxon>Aspergillus subgen. Circumdati</taxon>
    </lineage>
</organism>
<dbReference type="PROSITE" id="PS00217">
    <property type="entry name" value="SUGAR_TRANSPORT_2"/>
    <property type="match status" value="1"/>
</dbReference>
<keyword evidence="4 7" id="KW-1133">Transmembrane helix</keyword>
<feature type="region of interest" description="Disordered" evidence="6">
    <location>
        <begin position="1"/>
        <end position="36"/>
    </location>
</feature>
<dbReference type="InterPro" id="IPR005829">
    <property type="entry name" value="Sugar_transporter_CS"/>
</dbReference>
<evidence type="ECO:0000313" key="10">
    <source>
        <dbReference type="Proteomes" id="UP000007963"/>
    </source>
</evidence>
<dbReference type="PANTHER" id="PTHR48022">
    <property type="entry name" value="PLASTIDIC GLUCOSE TRANSPORTER 4"/>
    <property type="match status" value="1"/>
</dbReference>
<evidence type="ECO:0000256" key="3">
    <source>
        <dbReference type="ARBA" id="ARBA00022692"/>
    </source>
</evidence>
<dbReference type="OMA" id="TRWDHWL"/>
<dbReference type="GeneID" id="4320351"/>
<dbReference type="eggNOG" id="KOG0254">
    <property type="taxonomic scope" value="Eukaryota"/>
</dbReference>
<sequence>MTNEPQDDVELEERKGNSETVEHAATAEDMPSASKGTAPLMRSGLDDLSVWQSVRRYKKVAIIAMFAAFSASLDGYQINLNGGIVANKGFIRQFTAPGTTIIAGKYVSAWGGIQSAGQTIGQILLQYATEGFGRKIALYIIWITFCVSIFIESFATKWDHWLAAKLFSGMGVGMLQATLPLYLSEIAPTQLRGFFINAYSFWFVVGQLFASVALNRLNASDPWDFRTPIYTQWAMIGATAVIFLLIPETPWWLASKGKIDQTANVLQRCNGKVEGYDIQEQIDQEIMTATIQEERQIARENAQEGPWSVFCGRNFIRFIIAAWPKITQQFVGLTVFNTFATYFFQYAGNKDPFLVTVILSCVQLISMILTATLTDQFGRRPLTVYPYGVTSLSVLCLGIIGCFDYTKPSLSSLLIFFACLATFSTTGASAIGYAYAAEIPQQRLRAQTAGWSLALSNLVAIMFNFCTPLMINGSAHWGVRTGFFFAATGTISTVIAWFILPEVARRTPGEIDEMFEKKVNLRKFDKYYTDAQRNSERSFHA</sequence>
<feature type="transmembrane region" description="Helical" evidence="7">
    <location>
        <begin position="161"/>
        <end position="182"/>
    </location>
</feature>
<feature type="transmembrane region" description="Helical" evidence="7">
    <location>
        <begin position="330"/>
        <end position="347"/>
    </location>
</feature>
<evidence type="ECO:0000256" key="2">
    <source>
        <dbReference type="ARBA" id="ARBA00010992"/>
    </source>
</evidence>
<dbReference type="InterPro" id="IPR020846">
    <property type="entry name" value="MFS_dom"/>
</dbReference>
<feature type="compositionally biased region" description="Basic and acidic residues" evidence="6">
    <location>
        <begin position="12"/>
        <end position="26"/>
    </location>
</feature>
<dbReference type="VEuPathDB" id="FungiDB:ATEG_04707"/>
<dbReference type="InterPro" id="IPR005828">
    <property type="entry name" value="MFS_sugar_transport-like"/>
</dbReference>
<dbReference type="RefSeq" id="XP_001213885.1">
    <property type="nucleotide sequence ID" value="XM_001213885.1"/>
</dbReference>